<evidence type="ECO:0000256" key="3">
    <source>
        <dbReference type="ARBA" id="ARBA00009734"/>
    </source>
</evidence>
<evidence type="ECO:0000256" key="1">
    <source>
        <dbReference type="ARBA" id="ARBA00002963"/>
    </source>
</evidence>
<proteinExistence type="inferred from homology"/>
<sequence length="140" mass="14934">MFKFHKTLDVLTLFHSPRSEASNRVLSALKAANTAAEESASAPAADNGGNAKKQVFELDVVEGPMTTTQLRSVLDYVGDAKVGDIVEGARGVTDAMKILEGANNADKLKRPIVVDWNNGKVVLGENQSALKQLVESLPKS</sequence>
<dbReference type="GO" id="GO:0016491">
    <property type="term" value="F:oxidoreductase activity"/>
    <property type="evidence" value="ECO:0007669"/>
    <property type="project" value="UniProtKB-KW"/>
</dbReference>
<keyword evidence="8" id="KW-1185">Reference proteome</keyword>
<protein>
    <submittedName>
        <fullName evidence="7">Uncharacterized protein</fullName>
    </submittedName>
</protein>
<accession>A0AAV9V7G1</accession>
<dbReference type="InterPro" id="IPR036249">
    <property type="entry name" value="Thioredoxin-like_sf"/>
</dbReference>
<evidence type="ECO:0000313" key="8">
    <source>
        <dbReference type="Proteomes" id="UP001375240"/>
    </source>
</evidence>
<organism evidence="7 8">
    <name type="scientific">Orbilia brochopaga</name>
    <dbReference type="NCBI Taxonomy" id="3140254"/>
    <lineage>
        <taxon>Eukaryota</taxon>
        <taxon>Fungi</taxon>
        <taxon>Dikarya</taxon>
        <taxon>Ascomycota</taxon>
        <taxon>Pezizomycotina</taxon>
        <taxon>Orbiliomycetes</taxon>
        <taxon>Orbiliales</taxon>
        <taxon>Orbiliaceae</taxon>
        <taxon>Orbilia</taxon>
    </lineage>
</organism>
<dbReference type="PANTHER" id="PTHR28071">
    <property type="entry name" value="REDOX PROTEIN FMP46, MITOCHONDRIAL-RELATED"/>
    <property type="match status" value="1"/>
</dbReference>
<dbReference type="EMBL" id="JAVHNQ010000002">
    <property type="protein sequence ID" value="KAK6355369.1"/>
    <property type="molecule type" value="Genomic_DNA"/>
</dbReference>
<dbReference type="Gene3D" id="3.40.30.10">
    <property type="entry name" value="Glutaredoxin"/>
    <property type="match status" value="1"/>
</dbReference>
<dbReference type="PANTHER" id="PTHR28071:SF1">
    <property type="entry name" value="REDOX PROTEIN FMP46, MITOCHONDRIAL-RELATED"/>
    <property type="match status" value="1"/>
</dbReference>
<keyword evidence="5" id="KW-0560">Oxidoreductase</keyword>
<keyword evidence="4" id="KW-0809">Transit peptide</keyword>
<dbReference type="SUPFAM" id="SSF52833">
    <property type="entry name" value="Thioredoxin-like"/>
    <property type="match status" value="1"/>
</dbReference>
<evidence type="ECO:0000256" key="2">
    <source>
        <dbReference type="ARBA" id="ARBA00004173"/>
    </source>
</evidence>
<evidence type="ECO:0000256" key="5">
    <source>
        <dbReference type="ARBA" id="ARBA00023002"/>
    </source>
</evidence>
<evidence type="ECO:0000313" key="7">
    <source>
        <dbReference type="EMBL" id="KAK6355369.1"/>
    </source>
</evidence>
<dbReference type="Proteomes" id="UP001375240">
    <property type="component" value="Unassembled WGS sequence"/>
</dbReference>
<gene>
    <name evidence="7" type="ORF">TWF696_004478</name>
</gene>
<dbReference type="InterPro" id="IPR012882">
    <property type="entry name" value="Fmp46"/>
</dbReference>
<comment type="subcellular location">
    <subcellularLocation>
        <location evidence="2">Mitochondrion</location>
    </subcellularLocation>
</comment>
<reference evidence="7 8" key="1">
    <citation type="submission" date="2019-10" db="EMBL/GenBank/DDBJ databases">
        <authorList>
            <person name="Palmer J.M."/>
        </authorList>
    </citation>
    <scope>NUCLEOTIDE SEQUENCE [LARGE SCALE GENOMIC DNA]</scope>
    <source>
        <strain evidence="7 8">TWF696</strain>
    </source>
</reference>
<comment type="similarity">
    <text evidence="3">Belongs to the FMP46 family.</text>
</comment>
<keyword evidence="6" id="KW-0496">Mitochondrion</keyword>
<dbReference type="GO" id="GO:0005739">
    <property type="term" value="C:mitochondrion"/>
    <property type="evidence" value="ECO:0007669"/>
    <property type="project" value="UniProtKB-SubCell"/>
</dbReference>
<evidence type="ECO:0000256" key="6">
    <source>
        <dbReference type="ARBA" id="ARBA00023128"/>
    </source>
</evidence>
<comment type="function">
    <text evidence="1">Putative mitochondrial redox protein which could be involved in the reduction of small toxic molecules.</text>
</comment>
<comment type="caution">
    <text evidence="7">The sequence shown here is derived from an EMBL/GenBank/DDBJ whole genome shotgun (WGS) entry which is preliminary data.</text>
</comment>
<name>A0AAV9V7G1_9PEZI</name>
<dbReference type="Pfam" id="PF07955">
    <property type="entry name" value="DUF1687"/>
    <property type="match status" value="1"/>
</dbReference>
<evidence type="ECO:0000256" key="4">
    <source>
        <dbReference type="ARBA" id="ARBA00022946"/>
    </source>
</evidence>
<dbReference type="AlphaFoldDB" id="A0AAV9V7G1"/>